<organism evidence="2 3">
    <name type="scientific">Exophiala dermatitidis</name>
    <name type="common">Black yeast-like fungus</name>
    <name type="synonym">Wangiella dermatitidis</name>
    <dbReference type="NCBI Taxonomy" id="5970"/>
    <lineage>
        <taxon>Eukaryota</taxon>
        <taxon>Fungi</taxon>
        <taxon>Dikarya</taxon>
        <taxon>Ascomycota</taxon>
        <taxon>Pezizomycotina</taxon>
        <taxon>Eurotiomycetes</taxon>
        <taxon>Chaetothyriomycetidae</taxon>
        <taxon>Chaetothyriales</taxon>
        <taxon>Herpotrichiellaceae</taxon>
        <taxon>Exophiala</taxon>
    </lineage>
</organism>
<evidence type="ECO:0000313" key="3">
    <source>
        <dbReference type="Proteomes" id="UP001161757"/>
    </source>
</evidence>
<gene>
    <name evidence="2" type="ORF">HRR80_000038</name>
</gene>
<feature type="region of interest" description="Disordered" evidence="1">
    <location>
        <begin position="200"/>
        <end position="224"/>
    </location>
</feature>
<dbReference type="Proteomes" id="UP001161757">
    <property type="component" value="Unassembled WGS sequence"/>
</dbReference>
<evidence type="ECO:0000256" key="1">
    <source>
        <dbReference type="SAM" id="MobiDB-lite"/>
    </source>
</evidence>
<name>A0AAN6F453_EXODE</name>
<protein>
    <submittedName>
        <fullName evidence="2">Uncharacterized protein</fullName>
    </submittedName>
</protein>
<comment type="caution">
    <text evidence="2">The sequence shown here is derived from an EMBL/GenBank/DDBJ whole genome shotgun (WGS) entry which is preliminary data.</text>
</comment>
<evidence type="ECO:0000313" key="2">
    <source>
        <dbReference type="EMBL" id="KAJ8995260.1"/>
    </source>
</evidence>
<dbReference type="EMBL" id="JAJGCB010000001">
    <property type="protein sequence ID" value="KAJ8995260.1"/>
    <property type="molecule type" value="Genomic_DNA"/>
</dbReference>
<proteinExistence type="predicted"/>
<dbReference type="AlphaFoldDB" id="A0AAN6F453"/>
<feature type="compositionally biased region" description="Basic residues" evidence="1">
    <location>
        <begin position="209"/>
        <end position="224"/>
    </location>
</feature>
<reference evidence="2" key="1">
    <citation type="submission" date="2023-01" db="EMBL/GenBank/DDBJ databases">
        <title>Exophiala dermititidis isolated from Cystic Fibrosis Patient.</title>
        <authorList>
            <person name="Kurbessoian T."/>
            <person name="Crocker A."/>
            <person name="Murante D."/>
            <person name="Hogan D.A."/>
            <person name="Stajich J.E."/>
        </authorList>
    </citation>
    <scope>NUCLEOTIDE SEQUENCE</scope>
    <source>
        <strain evidence="2">Ex8</strain>
    </source>
</reference>
<accession>A0AAN6F453</accession>
<sequence>MENGAKEATLRIRSSRVPKRGRAGMSAMSDWTKKAVDCRKDEVLALKQMGEWAVVSCRLSQWNRIGRGGFHLQSSCSQDAPAVCRVAPAIRQPLRNPDADRGRCVWVRLAAVTTVGFQLNYCMEINRRSGRKKTPTIQCIHGHSITSPNDHPSVGSSSSSSFRRCHASAILAVSSTTSRDDSPGTDLSNLVVSMTTSTAVLNPSPRCSRDRRARARSRPVQRRQPARHFAITAVTPISCLKDIHRRKIAKQRSSPECPILATDRRSDTHYKDHLEPVFNCRTILHLLHTHTLGSHSLAIISTCGGQESQPAQNVAE</sequence>